<dbReference type="SUPFAM" id="SSF116734">
    <property type="entry name" value="DNA methylase specificity domain"/>
    <property type="match status" value="1"/>
</dbReference>
<proteinExistence type="inferred from homology"/>
<dbReference type="EMBL" id="UAVU01000003">
    <property type="protein sequence ID" value="SQA99339.1"/>
    <property type="molecule type" value="Genomic_DNA"/>
</dbReference>
<sequence>MKSVANSGARHDRMNISGADFFDLPVPQPSDEEQTKIARFLSAIDDKITTKKTELDKLKTWKQGLLQQMFI</sequence>
<dbReference type="Pfam" id="PF01420">
    <property type="entry name" value="Methylase_S"/>
    <property type="match status" value="1"/>
</dbReference>
<keyword evidence="3" id="KW-0238">DNA-binding</keyword>
<evidence type="ECO:0000256" key="2">
    <source>
        <dbReference type="ARBA" id="ARBA00022747"/>
    </source>
</evidence>
<evidence type="ECO:0000313" key="6">
    <source>
        <dbReference type="Proteomes" id="UP000251197"/>
    </source>
</evidence>
<dbReference type="GO" id="GO:0009307">
    <property type="term" value="P:DNA restriction-modification system"/>
    <property type="evidence" value="ECO:0007669"/>
    <property type="project" value="UniProtKB-KW"/>
</dbReference>
<dbReference type="PANTHER" id="PTHR30408">
    <property type="entry name" value="TYPE-1 RESTRICTION ENZYME ECOKI SPECIFICITY PROTEIN"/>
    <property type="match status" value="1"/>
</dbReference>
<comment type="similarity">
    <text evidence="1">Belongs to the type-I restriction system S methylase family.</text>
</comment>
<dbReference type="InterPro" id="IPR044946">
    <property type="entry name" value="Restrct_endonuc_typeI_TRD_sf"/>
</dbReference>
<accession>A0A2X2VCL9</accession>
<dbReference type="InterPro" id="IPR052021">
    <property type="entry name" value="Type-I_RS_S_subunit"/>
</dbReference>
<dbReference type="Gene3D" id="3.90.220.20">
    <property type="entry name" value="DNA methylase specificity domains"/>
    <property type="match status" value="1"/>
</dbReference>
<gene>
    <name evidence="5" type="ORF">NCTC12120_03257</name>
</gene>
<dbReference type="Proteomes" id="UP000251197">
    <property type="component" value="Unassembled WGS sequence"/>
</dbReference>
<evidence type="ECO:0000313" key="5">
    <source>
        <dbReference type="EMBL" id="SQA99339.1"/>
    </source>
</evidence>
<evidence type="ECO:0000259" key="4">
    <source>
        <dbReference type="Pfam" id="PF01420"/>
    </source>
</evidence>
<dbReference type="InterPro" id="IPR000055">
    <property type="entry name" value="Restrct_endonuc_typeI_TRD"/>
</dbReference>
<evidence type="ECO:0000256" key="3">
    <source>
        <dbReference type="ARBA" id="ARBA00023125"/>
    </source>
</evidence>
<keyword evidence="2" id="KW-0680">Restriction system</keyword>
<dbReference type="GO" id="GO:0003677">
    <property type="term" value="F:DNA binding"/>
    <property type="evidence" value="ECO:0007669"/>
    <property type="project" value="UniProtKB-KW"/>
</dbReference>
<dbReference type="AlphaFoldDB" id="A0A2X2VCL9"/>
<name>A0A2X2VCL9_9ENTR</name>
<evidence type="ECO:0000256" key="1">
    <source>
        <dbReference type="ARBA" id="ARBA00010923"/>
    </source>
</evidence>
<protein>
    <submittedName>
        <fullName evidence="5">Type I restriction modification DNA specificity domain</fullName>
    </submittedName>
</protein>
<dbReference type="Gene3D" id="1.10.287.1120">
    <property type="entry name" value="Bipartite methylase S protein"/>
    <property type="match status" value="1"/>
</dbReference>
<organism evidence="5 6">
    <name type="scientific">Cedecea neteri</name>
    <dbReference type="NCBI Taxonomy" id="158822"/>
    <lineage>
        <taxon>Bacteria</taxon>
        <taxon>Pseudomonadati</taxon>
        <taxon>Pseudomonadota</taxon>
        <taxon>Gammaproteobacteria</taxon>
        <taxon>Enterobacterales</taxon>
        <taxon>Enterobacteriaceae</taxon>
        <taxon>Cedecea</taxon>
    </lineage>
</organism>
<reference evidence="5 6" key="1">
    <citation type="submission" date="2018-06" db="EMBL/GenBank/DDBJ databases">
        <authorList>
            <consortium name="Pathogen Informatics"/>
            <person name="Doyle S."/>
        </authorList>
    </citation>
    <scope>NUCLEOTIDE SEQUENCE [LARGE SCALE GENOMIC DNA]</scope>
    <source>
        <strain evidence="5 6">NCTC12120</strain>
    </source>
</reference>
<feature type="domain" description="Type I restriction modification DNA specificity" evidence="4">
    <location>
        <begin position="13"/>
        <end position="59"/>
    </location>
</feature>
<dbReference type="PANTHER" id="PTHR30408:SF12">
    <property type="entry name" value="TYPE I RESTRICTION ENZYME MJAVIII SPECIFICITY SUBUNIT"/>
    <property type="match status" value="1"/>
</dbReference>